<evidence type="ECO:0008006" key="3">
    <source>
        <dbReference type="Google" id="ProtNLM"/>
    </source>
</evidence>
<gene>
    <name evidence="1" type="ORF">HIM_08298</name>
</gene>
<dbReference type="EMBL" id="KQ030548">
    <property type="protein sequence ID" value="KJZ72372.1"/>
    <property type="molecule type" value="Genomic_DNA"/>
</dbReference>
<accession>A0A0F7ZYF3</accession>
<protein>
    <recommendedName>
        <fullName evidence="3">FAR1 domain-containing protein</fullName>
    </recommendedName>
</protein>
<reference evidence="1 2" key="1">
    <citation type="journal article" date="2014" name="Genome Biol. Evol.">
        <title>Comparative genomics and transcriptomics analyses reveal divergent lifestyle features of nematode endoparasitic fungus Hirsutella minnesotensis.</title>
        <authorList>
            <person name="Lai Y."/>
            <person name="Liu K."/>
            <person name="Zhang X."/>
            <person name="Zhang X."/>
            <person name="Li K."/>
            <person name="Wang N."/>
            <person name="Shu C."/>
            <person name="Wu Y."/>
            <person name="Wang C."/>
            <person name="Bushley K.E."/>
            <person name="Xiang M."/>
            <person name="Liu X."/>
        </authorList>
    </citation>
    <scope>NUCLEOTIDE SEQUENCE [LARGE SCALE GENOMIC DNA]</scope>
    <source>
        <strain evidence="1 2">3608</strain>
    </source>
</reference>
<dbReference type="Proteomes" id="UP000054481">
    <property type="component" value="Unassembled WGS sequence"/>
</dbReference>
<evidence type="ECO:0000313" key="1">
    <source>
        <dbReference type="EMBL" id="KJZ72372.1"/>
    </source>
</evidence>
<organism evidence="1 2">
    <name type="scientific">Hirsutella minnesotensis 3608</name>
    <dbReference type="NCBI Taxonomy" id="1043627"/>
    <lineage>
        <taxon>Eukaryota</taxon>
        <taxon>Fungi</taxon>
        <taxon>Dikarya</taxon>
        <taxon>Ascomycota</taxon>
        <taxon>Pezizomycotina</taxon>
        <taxon>Sordariomycetes</taxon>
        <taxon>Hypocreomycetidae</taxon>
        <taxon>Hypocreales</taxon>
        <taxon>Ophiocordycipitaceae</taxon>
        <taxon>Hirsutella</taxon>
    </lineage>
</organism>
<dbReference type="AlphaFoldDB" id="A0A0F7ZYF3"/>
<dbReference type="OrthoDB" id="4815524at2759"/>
<evidence type="ECO:0000313" key="2">
    <source>
        <dbReference type="Proteomes" id="UP000054481"/>
    </source>
</evidence>
<proteinExistence type="predicted"/>
<sequence length="161" mass="18162">MLELPPQNMPLFLSFEDAFEAVQSHAREQWYAAVRCRPSNYRNGIPRSSACGGHVYESAAAGLRKTQCPFRLKVVQLLAEANRCKVVVMCGAHNHEPSPPSSFPEHRHLSPRQQSMVERMSRNAGMTARQVVLALKSRDPPTLANEQGMANVWLRRRQRLG</sequence>
<keyword evidence="2" id="KW-1185">Reference proteome</keyword>
<name>A0A0F7ZYF3_9HYPO</name>